<name>A0A1Z5K1C1_FISSO</name>
<evidence type="ECO:0000256" key="4">
    <source>
        <dbReference type="ARBA" id="ARBA00023274"/>
    </source>
</evidence>
<keyword evidence="4" id="KW-0687">Ribonucleoprotein</keyword>
<keyword evidence="7" id="KW-1185">Reference proteome</keyword>
<dbReference type="GO" id="GO:0022625">
    <property type="term" value="C:cytosolic large ribosomal subunit"/>
    <property type="evidence" value="ECO:0007669"/>
    <property type="project" value="TreeGrafter"/>
</dbReference>
<dbReference type="Pfam" id="PF01386">
    <property type="entry name" value="Ribosomal_L25p"/>
    <property type="match status" value="1"/>
</dbReference>
<protein>
    <recommendedName>
        <fullName evidence="5">Large ribosomal subunit protein bL25 L25 domain-containing protein</fullName>
    </recommendedName>
</protein>
<dbReference type="EMBL" id="BDSP01000141">
    <property type="protein sequence ID" value="GAX20047.1"/>
    <property type="molecule type" value="Genomic_DNA"/>
</dbReference>
<dbReference type="AlphaFoldDB" id="A0A1Z5K1C1"/>
<dbReference type="InParanoid" id="A0A1Z5K1C1"/>
<evidence type="ECO:0000313" key="6">
    <source>
        <dbReference type="EMBL" id="GAX20047.1"/>
    </source>
</evidence>
<evidence type="ECO:0000259" key="5">
    <source>
        <dbReference type="Pfam" id="PF01386"/>
    </source>
</evidence>
<dbReference type="InterPro" id="IPR020930">
    <property type="entry name" value="Ribosomal_uL5_bac-type"/>
</dbReference>
<dbReference type="OrthoDB" id="193674at2759"/>
<dbReference type="SUPFAM" id="SSF50715">
    <property type="entry name" value="Ribosomal protein L25-like"/>
    <property type="match status" value="1"/>
</dbReference>
<dbReference type="Proteomes" id="UP000198406">
    <property type="component" value="Unassembled WGS sequence"/>
</dbReference>
<dbReference type="GO" id="GO:0008097">
    <property type="term" value="F:5S rRNA binding"/>
    <property type="evidence" value="ECO:0007669"/>
    <property type="project" value="TreeGrafter"/>
</dbReference>
<comment type="caution">
    <text evidence="6">The sequence shown here is derived from an EMBL/GenBank/DDBJ whole genome shotgun (WGS) entry which is preliminary data.</text>
</comment>
<keyword evidence="2" id="KW-0694">RNA-binding</keyword>
<dbReference type="PANTHER" id="PTHR33284">
    <property type="entry name" value="RIBOSOMAL PROTEIN L25/GLN-TRNA SYNTHETASE, ANTI-CODON-BINDING DOMAIN-CONTAINING PROTEIN"/>
    <property type="match status" value="1"/>
</dbReference>
<feature type="domain" description="Large ribosomal subunit protein bL25 L25" evidence="5">
    <location>
        <begin position="98"/>
        <end position="202"/>
    </location>
</feature>
<dbReference type="PANTHER" id="PTHR33284:SF1">
    <property type="entry name" value="RIBOSOMAL PROTEIN L25_GLN-TRNA SYNTHETASE, ANTI-CODON-BINDING DOMAIN-CONTAINING PROTEIN"/>
    <property type="match status" value="1"/>
</dbReference>
<organism evidence="6 7">
    <name type="scientific">Fistulifera solaris</name>
    <name type="common">Oleaginous diatom</name>
    <dbReference type="NCBI Taxonomy" id="1519565"/>
    <lineage>
        <taxon>Eukaryota</taxon>
        <taxon>Sar</taxon>
        <taxon>Stramenopiles</taxon>
        <taxon>Ochrophyta</taxon>
        <taxon>Bacillariophyta</taxon>
        <taxon>Bacillariophyceae</taxon>
        <taxon>Bacillariophycidae</taxon>
        <taxon>Naviculales</taxon>
        <taxon>Naviculaceae</taxon>
        <taxon>Fistulifera</taxon>
    </lineage>
</organism>
<sequence length="308" mass="35171">MMIISRLSIRLPLRSRVQAKGLSSLRQDPSIFVQGLTKAKAETDDVTLAYLRANYPVAFQEKAEQPASVPIIKSNDVESKTVSDVSYELNIRPLTCYLRDSEKETGSRNSEWLREEKMIPGILYGGDPSLGIRSDQLESKMLIKTPWRLLQAELDRYHRSFESRVYNLTVLEDPDDCTSGTVHRVIPQNVQRHPVKETIYCANFCRYHAGRPIRLPLVYVNEEESPALKRDGFIIPIQRYVECFVGEGTPIPERLELECTNLQFKEVIRVDRVILPDNVRLSDRVLKRGDDFILGVVHGKNRGGSNDD</sequence>
<dbReference type="CDD" id="cd00495">
    <property type="entry name" value="Ribosomal_L25_TL5_CTC"/>
    <property type="match status" value="1"/>
</dbReference>
<reference evidence="6 7" key="1">
    <citation type="journal article" date="2015" name="Plant Cell">
        <title>Oil accumulation by the oleaginous diatom Fistulifera solaris as revealed by the genome and transcriptome.</title>
        <authorList>
            <person name="Tanaka T."/>
            <person name="Maeda Y."/>
            <person name="Veluchamy A."/>
            <person name="Tanaka M."/>
            <person name="Abida H."/>
            <person name="Marechal E."/>
            <person name="Bowler C."/>
            <person name="Muto M."/>
            <person name="Sunaga Y."/>
            <person name="Tanaka M."/>
            <person name="Yoshino T."/>
            <person name="Taniguchi T."/>
            <person name="Fukuda Y."/>
            <person name="Nemoto M."/>
            <person name="Matsumoto M."/>
            <person name="Wong P.S."/>
            <person name="Aburatani S."/>
            <person name="Fujibuchi W."/>
        </authorList>
    </citation>
    <scope>NUCLEOTIDE SEQUENCE [LARGE SCALE GENOMIC DNA]</scope>
    <source>
        <strain evidence="6 7">JPCC DA0580</strain>
    </source>
</reference>
<proteinExistence type="predicted"/>
<gene>
    <name evidence="6" type="ORF">FisN_1Lh471</name>
</gene>
<keyword evidence="1" id="KW-0699">rRNA-binding</keyword>
<dbReference type="InterPro" id="IPR011035">
    <property type="entry name" value="Ribosomal_bL25/Gln-tRNA_synth"/>
</dbReference>
<evidence type="ECO:0000256" key="1">
    <source>
        <dbReference type="ARBA" id="ARBA00022730"/>
    </source>
</evidence>
<dbReference type="InterPro" id="IPR037121">
    <property type="entry name" value="Ribosomal_bL25_C"/>
</dbReference>
<dbReference type="GO" id="GO:0003735">
    <property type="term" value="F:structural constituent of ribosome"/>
    <property type="evidence" value="ECO:0007669"/>
    <property type="project" value="InterPro"/>
</dbReference>
<accession>A0A1Z5K1C1</accession>
<dbReference type="Gene3D" id="2.170.120.20">
    <property type="entry name" value="Ribosomal protein L25, beta domain"/>
    <property type="match status" value="1"/>
</dbReference>
<evidence type="ECO:0000256" key="2">
    <source>
        <dbReference type="ARBA" id="ARBA00022884"/>
    </source>
</evidence>
<evidence type="ECO:0000313" key="7">
    <source>
        <dbReference type="Proteomes" id="UP000198406"/>
    </source>
</evidence>
<dbReference type="InterPro" id="IPR029751">
    <property type="entry name" value="Ribosomal_L25_dom"/>
</dbReference>
<dbReference type="GO" id="GO:0006412">
    <property type="term" value="P:translation"/>
    <property type="evidence" value="ECO:0007669"/>
    <property type="project" value="InterPro"/>
</dbReference>
<dbReference type="Gene3D" id="2.40.240.10">
    <property type="entry name" value="Ribosomal Protein L25, Chain P"/>
    <property type="match status" value="1"/>
</dbReference>
<evidence type="ECO:0000256" key="3">
    <source>
        <dbReference type="ARBA" id="ARBA00022980"/>
    </source>
</evidence>
<dbReference type="InterPro" id="IPR020056">
    <property type="entry name" value="Rbsml_bL25/Gln-tRNA_synth_N"/>
</dbReference>
<keyword evidence="3" id="KW-0689">Ribosomal protein</keyword>